<protein>
    <recommendedName>
        <fullName evidence="6">TF-B3 domain-containing protein</fullName>
    </recommendedName>
</protein>
<evidence type="ECO:0000313" key="7">
    <source>
        <dbReference type="EMBL" id="CAA0838568.1"/>
    </source>
</evidence>
<keyword evidence="8" id="KW-1185">Reference proteome</keyword>
<sequence length="118" mass="14072">MSEHFQRFFKYIVNAEKRTLKLPDELNHQYSHLLPVECTLTTREGRRYNVTMRGNLCRVVFDEGWLAFVRAEAIMTDNCLWFDRTSLTDFVVTIHTENQVERELQHRFTLQSFNTVLG</sequence>
<dbReference type="InterPro" id="IPR003340">
    <property type="entry name" value="B3_DNA-bd"/>
</dbReference>
<dbReference type="Proteomes" id="UP001153555">
    <property type="component" value="Unassembled WGS sequence"/>
</dbReference>
<evidence type="ECO:0000259" key="6">
    <source>
        <dbReference type="PROSITE" id="PS50863"/>
    </source>
</evidence>
<dbReference type="PROSITE" id="PS50863">
    <property type="entry name" value="B3"/>
    <property type="match status" value="1"/>
</dbReference>
<evidence type="ECO:0000256" key="3">
    <source>
        <dbReference type="ARBA" id="ARBA00023125"/>
    </source>
</evidence>
<dbReference type="GO" id="GO:0003677">
    <property type="term" value="F:DNA binding"/>
    <property type="evidence" value="ECO:0007669"/>
    <property type="project" value="UniProtKB-KW"/>
</dbReference>
<dbReference type="OrthoDB" id="920717at2759"/>
<gene>
    <name evidence="7" type="ORF">SHERM_05176</name>
</gene>
<dbReference type="InterPro" id="IPR015300">
    <property type="entry name" value="DNA-bd_pseudobarrel_sf"/>
</dbReference>
<keyword evidence="2" id="KW-0805">Transcription regulation</keyword>
<organism evidence="7 8">
    <name type="scientific">Striga hermonthica</name>
    <name type="common">Purple witchweed</name>
    <name type="synonym">Buchnera hermonthica</name>
    <dbReference type="NCBI Taxonomy" id="68872"/>
    <lineage>
        <taxon>Eukaryota</taxon>
        <taxon>Viridiplantae</taxon>
        <taxon>Streptophyta</taxon>
        <taxon>Embryophyta</taxon>
        <taxon>Tracheophyta</taxon>
        <taxon>Spermatophyta</taxon>
        <taxon>Magnoliopsida</taxon>
        <taxon>eudicotyledons</taxon>
        <taxon>Gunneridae</taxon>
        <taxon>Pentapetalae</taxon>
        <taxon>asterids</taxon>
        <taxon>lamiids</taxon>
        <taxon>Lamiales</taxon>
        <taxon>Orobanchaceae</taxon>
        <taxon>Buchnereae</taxon>
        <taxon>Striga</taxon>
    </lineage>
</organism>
<keyword evidence="4" id="KW-0804">Transcription</keyword>
<comment type="subcellular location">
    <subcellularLocation>
        <location evidence="1">Nucleus</location>
    </subcellularLocation>
</comment>
<dbReference type="AlphaFoldDB" id="A0A9N7NUR3"/>
<evidence type="ECO:0000313" key="8">
    <source>
        <dbReference type="Proteomes" id="UP001153555"/>
    </source>
</evidence>
<dbReference type="Gene3D" id="2.40.330.10">
    <property type="entry name" value="DNA-binding pseudobarrel domain"/>
    <property type="match status" value="1"/>
</dbReference>
<proteinExistence type="predicted"/>
<dbReference type="GO" id="GO:0005634">
    <property type="term" value="C:nucleus"/>
    <property type="evidence" value="ECO:0007669"/>
    <property type="project" value="UniProtKB-SubCell"/>
</dbReference>
<dbReference type="Pfam" id="PF02362">
    <property type="entry name" value="B3"/>
    <property type="match status" value="1"/>
</dbReference>
<comment type="caution">
    <text evidence="7">The sequence shown here is derived from an EMBL/GenBank/DDBJ whole genome shotgun (WGS) entry which is preliminary data.</text>
</comment>
<evidence type="ECO:0000256" key="1">
    <source>
        <dbReference type="ARBA" id="ARBA00004123"/>
    </source>
</evidence>
<name>A0A9N7NUR3_STRHE</name>
<keyword evidence="5" id="KW-0539">Nucleus</keyword>
<feature type="domain" description="TF-B3" evidence="6">
    <location>
        <begin position="5"/>
        <end position="98"/>
    </location>
</feature>
<evidence type="ECO:0000256" key="5">
    <source>
        <dbReference type="ARBA" id="ARBA00023242"/>
    </source>
</evidence>
<dbReference type="EMBL" id="CACSLK010030875">
    <property type="protein sequence ID" value="CAA0838568.1"/>
    <property type="molecule type" value="Genomic_DNA"/>
</dbReference>
<evidence type="ECO:0000256" key="4">
    <source>
        <dbReference type="ARBA" id="ARBA00023163"/>
    </source>
</evidence>
<evidence type="ECO:0000256" key="2">
    <source>
        <dbReference type="ARBA" id="ARBA00023015"/>
    </source>
</evidence>
<accession>A0A9N7NUR3</accession>
<dbReference type="SUPFAM" id="SSF101936">
    <property type="entry name" value="DNA-binding pseudobarrel domain"/>
    <property type="match status" value="1"/>
</dbReference>
<keyword evidence="3" id="KW-0238">DNA-binding</keyword>
<reference evidence="7" key="1">
    <citation type="submission" date="2019-12" db="EMBL/GenBank/DDBJ databases">
        <authorList>
            <person name="Scholes J."/>
        </authorList>
    </citation>
    <scope>NUCLEOTIDE SEQUENCE</scope>
</reference>